<dbReference type="OrthoDB" id="2643438at2"/>
<comment type="similarity">
    <text evidence="1">Belongs to the transferase hexapeptide repeat family.</text>
</comment>
<dbReference type="PANTHER" id="PTHR23416:SF23">
    <property type="entry name" value="ACETYLTRANSFERASE C18B11.09C-RELATED"/>
    <property type="match status" value="1"/>
</dbReference>
<proteinExistence type="inferred from homology"/>
<accession>A0A3P1T204</accession>
<comment type="caution">
    <text evidence="4">The sequence shown here is derived from an EMBL/GenBank/DDBJ whole genome shotgun (WGS) entry which is preliminary data.</text>
</comment>
<evidence type="ECO:0000313" key="5">
    <source>
        <dbReference type="Proteomes" id="UP000280819"/>
    </source>
</evidence>
<protein>
    <submittedName>
        <fullName evidence="4">Sugar O-acetyltransferase</fullName>
    </submittedName>
</protein>
<keyword evidence="3" id="KW-0677">Repeat</keyword>
<evidence type="ECO:0000313" key="4">
    <source>
        <dbReference type="EMBL" id="RRD03384.1"/>
    </source>
</evidence>
<gene>
    <name evidence="4" type="ORF">EII34_14430</name>
</gene>
<dbReference type="Pfam" id="PF14602">
    <property type="entry name" value="Hexapep_2"/>
    <property type="match status" value="1"/>
</dbReference>
<dbReference type="PANTHER" id="PTHR23416">
    <property type="entry name" value="SIALIC ACID SYNTHASE-RELATED"/>
    <property type="match status" value="1"/>
</dbReference>
<evidence type="ECO:0000256" key="2">
    <source>
        <dbReference type="ARBA" id="ARBA00022679"/>
    </source>
</evidence>
<dbReference type="EMBL" id="RQZG01000021">
    <property type="protein sequence ID" value="RRD03384.1"/>
    <property type="molecule type" value="Genomic_DNA"/>
</dbReference>
<dbReference type="InterPro" id="IPR018357">
    <property type="entry name" value="Hexapep_transf_CS"/>
</dbReference>
<evidence type="ECO:0000256" key="1">
    <source>
        <dbReference type="ARBA" id="ARBA00007274"/>
    </source>
</evidence>
<name>A0A3P1T204_9ACTN</name>
<dbReference type="SUPFAM" id="SSF51161">
    <property type="entry name" value="Trimeric LpxA-like enzymes"/>
    <property type="match status" value="1"/>
</dbReference>
<reference evidence="4 5" key="1">
    <citation type="submission" date="2018-11" db="EMBL/GenBank/DDBJ databases">
        <title>Genomes From Bacteria Associated with the Canine Oral Cavity: a Test Case for Automated Genome-Based Taxonomic Assignment.</title>
        <authorList>
            <person name="Coil D.A."/>
            <person name="Jospin G."/>
            <person name="Darling A.E."/>
            <person name="Wallis C."/>
            <person name="Davis I.J."/>
            <person name="Harris S."/>
            <person name="Eisen J.A."/>
            <person name="Holcombe L.J."/>
            <person name="O'Flynn C."/>
        </authorList>
    </citation>
    <scope>NUCLEOTIDE SEQUENCE [LARGE SCALE GENOMIC DNA]</scope>
    <source>
        <strain evidence="4 5">OH887_COT-365</strain>
    </source>
</reference>
<sequence length="190" mass="20042">MSTVDVQGFRDRMASGEPVRAGDAVLEQMHALSQEALLLCAEINGTYHEPAELRMLLTLLFGRRVPDSVTLFPPFTTDCGKNTEIGGDVVINSGCRFQDQGGLKIGDGVLIGHNVVVATLNHDLDPNRRADLIPAPVELEEKVLVGANATILGGVRVGYGAVVGAGAVVTKDVPPLAVVVGSPARVIRRL</sequence>
<keyword evidence="2 4" id="KW-0808">Transferase</keyword>
<dbReference type="PROSITE" id="PS00101">
    <property type="entry name" value="HEXAPEP_TRANSFERASES"/>
    <property type="match status" value="1"/>
</dbReference>
<dbReference type="RefSeq" id="WP_124845876.1">
    <property type="nucleotide sequence ID" value="NZ_JAUNKP010000008.1"/>
</dbReference>
<evidence type="ECO:0000256" key="3">
    <source>
        <dbReference type="ARBA" id="ARBA00022737"/>
    </source>
</evidence>
<dbReference type="GO" id="GO:0008374">
    <property type="term" value="F:O-acyltransferase activity"/>
    <property type="evidence" value="ECO:0007669"/>
    <property type="project" value="TreeGrafter"/>
</dbReference>
<organism evidence="4 5">
    <name type="scientific">Arachnia propionica</name>
    <dbReference type="NCBI Taxonomy" id="1750"/>
    <lineage>
        <taxon>Bacteria</taxon>
        <taxon>Bacillati</taxon>
        <taxon>Actinomycetota</taxon>
        <taxon>Actinomycetes</taxon>
        <taxon>Propionibacteriales</taxon>
        <taxon>Propionibacteriaceae</taxon>
        <taxon>Arachnia</taxon>
    </lineage>
</organism>
<dbReference type="InterPro" id="IPR001451">
    <property type="entry name" value="Hexapep"/>
</dbReference>
<dbReference type="InterPro" id="IPR051159">
    <property type="entry name" value="Hexapeptide_acetyltransf"/>
</dbReference>
<dbReference type="Proteomes" id="UP000280819">
    <property type="component" value="Unassembled WGS sequence"/>
</dbReference>
<dbReference type="Gene3D" id="2.160.10.10">
    <property type="entry name" value="Hexapeptide repeat proteins"/>
    <property type="match status" value="1"/>
</dbReference>
<dbReference type="AlphaFoldDB" id="A0A3P1T204"/>
<dbReference type="InterPro" id="IPR011004">
    <property type="entry name" value="Trimer_LpxA-like_sf"/>
</dbReference>